<dbReference type="Pfam" id="PF13683">
    <property type="entry name" value="rve_3"/>
    <property type="match status" value="1"/>
</dbReference>
<dbReference type="EMBL" id="AP006618">
    <property type="protein sequence ID" value="BAD59292.1"/>
    <property type="molecule type" value="Genomic_DNA"/>
</dbReference>
<dbReference type="AlphaFoldDB" id="Q5YR99"/>
<accession>Q5YR99</accession>
<evidence type="ECO:0000313" key="3">
    <source>
        <dbReference type="EMBL" id="BAD59292.1"/>
    </source>
</evidence>
<feature type="domain" description="Integrase catalytic" evidence="2">
    <location>
        <begin position="1"/>
        <end position="97"/>
    </location>
</feature>
<reference evidence="3 4" key="1">
    <citation type="journal article" date="2004" name="Proc. Natl. Acad. Sci. U.S.A.">
        <title>The complete genomic sequence of Nocardia farcinica IFM 10152.</title>
        <authorList>
            <person name="Ishikawa J."/>
            <person name="Yamashita A."/>
            <person name="Mikami Y."/>
            <person name="Hoshino Y."/>
            <person name="Kurita H."/>
            <person name="Hotta K."/>
            <person name="Shiba T."/>
            <person name="Hattori M."/>
        </authorList>
    </citation>
    <scope>NUCLEOTIDE SEQUENCE [LARGE SCALE GENOMIC DNA]</scope>
    <source>
        <strain evidence="3 4">IFM 10152</strain>
    </source>
</reference>
<dbReference type="GO" id="GO:0003676">
    <property type="term" value="F:nucleic acid binding"/>
    <property type="evidence" value="ECO:0007669"/>
    <property type="project" value="InterPro"/>
</dbReference>
<dbReference type="Gene3D" id="3.30.420.10">
    <property type="entry name" value="Ribonuclease H-like superfamily/Ribonuclease H"/>
    <property type="match status" value="1"/>
</dbReference>
<dbReference type="SUPFAM" id="SSF53098">
    <property type="entry name" value="Ribonuclease H-like"/>
    <property type="match status" value="1"/>
</dbReference>
<dbReference type="GO" id="GO:0015074">
    <property type="term" value="P:DNA integration"/>
    <property type="evidence" value="ECO:0007669"/>
    <property type="project" value="InterPro"/>
</dbReference>
<gene>
    <name evidence="3" type="ordered locus">NFA_44410</name>
</gene>
<dbReference type="InterPro" id="IPR001584">
    <property type="entry name" value="Integrase_cat-core"/>
</dbReference>
<dbReference type="HOGENOM" id="CLU_2024309_0_0_11"/>
<dbReference type="InterPro" id="IPR050900">
    <property type="entry name" value="Transposase_IS3/IS150/IS904"/>
</dbReference>
<dbReference type="GeneID" id="69054595"/>
<dbReference type="RefSeq" id="WP_011210976.1">
    <property type="nucleotide sequence ID" value="NC_006361.1"/>
</dbReference>
<dbReference type="PANTHER" id="PTHR46889">
    <property type="entry name" value="TRANSPOSASE INSF FOR INSERTION SEQUENCE IS3B-RELATED"/>
    <property type="match status" value="1"/>
</dbReference>
<dbReference type="KEGG" id="nfa:NFA_44410"/>
<dbReference type="PANTHER" id="PTHR46889:SF4">
    <property type="entry name" value="TRANSPOSASE INSO FOR INSERTION SEQUENCE ELEMENT IS911B-RELATED"/>
    <property type="match status" value="1"/>
</dbReference>
<feature type="region of interest" description="Disordered" evidence="1">
    <location>
        <begin position="90"/>
        <end position="122"/>
    </location>
</feature>
<protein>
    <submittedName>
        <fullName evidence="3">Putative transposase</fullName>
    </submittedName>
</protein>
<dbReference type="Proteomes" id="UP000006820">
    <property type="component" value="Chromosome"/>
</dbReference>
<dbReference type="eggNOG" id="COG2801">
    <property type="taxonomic scope" value="Bacteria"/>
</dbReference>
<sequence length="122" mass="13778">MIFHSDRGNEYTAASFAALCRALGVTQSMGRVGSALDNSPAEAFNSTLKVEFVYRHRFRTRAEARLKIVTWITDFYNPTRRPACAVDCPRSTTKPTWLRSARPGRPRHETRPHKGPSTLRGD</sequence>
<organism evidence="3 4">
    <name type="scientific">Nocardia farcinica (strain IFM 10152)</name>
    <dbReference type="NCBI Taxonomy" id="247156"/>
    <lineage>
        <taxon>Bacteria</taxon>
        <taxon>Bacillati</taxon>
        <taxon>Actinomycetota</taxon>
        <taxon>Actinomycetes</taxon>
        <taxon>Mycobacteriales</taxon>
        <taxon>Nocardiaceae</taxon>
        <taxon>Nocardia</taxon>
    </lineage>
</organism>
<dbReference type="STRING" id="247156.NFA_44410"/>
<keyword evidence="4" id="KW-1185">Reference proteome</keyword>
<proteinExistence type="predicted"/>
<evidence type="ECO:0000313" key="4">
    <source>
        <dbReference type="Proteomes" id="UP000006820"/>
    </source>
</evidence>
<dbReference type="InterPro" id="IPR012337">
    <property type="entry name" value="RNaseH-like_sf"/>
</dbReference>
<name>Q5YR99_NOCFA</name>
<evidence type="ECO:0000259" key="2">
    <source>
        <dbReference type="PROSITE" id="PS50994"/>
    </source>
</evidence>
<evidence type="ECO:0000256" key="1">
    <source>
        <dbReference type="SAM" id="MobiDB-lite"/>
    </source>
</evidence>
<dbReference type="InterPro" id="IPR036397">
    <property type="entry name" value="RNaseH_sf"/>
</dbReference>
<feature type="compositionally biased region" description="Basic residues" evidence="1">
    <location>
        <begin position="102"/>
        <end position="114"/>
    </location>
</feature>
<dbReference type="PROSITE" id="PS50994">
    <property type="entry name" value="INTEGRASE"/>
    <property type="match status" value="1"/>
</dbReference>